<dbReference type="InterPro" id="IPR004045">
    <property type="entry name" value="Glutathione_S-Trfase_N"/>
</dbReference>
<evidence type="ECO:0000259" key="5">
    <source>
        <dbReference type="PROSITE" id="PS50404"/>
    </source>
</evidence>
<dbReference type="InterPro" id="IPR004046">
    <property type="entry name" value="GST_C"/>
</dbReference>
<dbReference type="FunFam" id="1.20.1050.10:FF:000004">
    <property type="entry name" value="Glutathione S-transferase F2"/>
    <property type="match status" value="1"/>
</dbReference>
<dbReference type="OrthoDB" id="249703at2759"/>
<dbReference type="SFLD" id="SFLDG01154">
    <property type="entry name" value="Main.5:_Phi-like"/>
    <property type="match status" value="1"/>
</dbReference>
<keyword evidence="8" id="KW-1185">Reference proteome</keyword>
<dbReference type="SUPFAM" id="SSF47616">
    <property type="entry name" value="GST C-terminal domain-like"/>
    <property type="match status" value="1"/>
</dbReference>
<dbReference type="SFLD" id="SFLDG00358">
    <property type="entry name" value="Main_(cytGST)"/>
    <property type="match status" value="1"/>
</dbReference>
<dbReference type="PANTHER" id="PTHR43900">
    <property type="entry name" value="GLUTATHIONE S-TRANSFERASE RHO"/>
    <property type="match status" value="1"/>
</dbReference>
<dbReference type="InterPro" id="IPR040079">
    <property type="entry name" value="Glutathione_S-Trfase"/>
</dbReference>
<evidence type="ECO:0000256" key="2">
    <source>
        <dbReference type="ARBA" id="ARBA00012452"/>
    </source>
</evidence>
<dbReference type="InterPro" id="IPR010987">
    <property type="entry name" value="Glutathione-S-Trfase_C-like"/>
</dbReference>
<evidence type="ECO:0000256" key="3">
    <source>
        <dbReference type="ARBA" id="ARBA00022679"/>
    </source>
</evidence>
<dbReference type="EC" id="2.5.1.18" evidence="2"/>
<evidence type="ECO:0000313" key="8">
    <source>
        <dbReference type="Proteomes" id="UP000698800"/>
    </source>
</evidence>
<evidence type="ECO:0000256" key="1">
    <source>
        <dbReference type="ARBA" id="ARBA00010128"/>
    </source>
</evidence>
<comment type="similarity">
    <text evidence="1">Belongs to the GST superfamily. Phi family.</text>
</comment>
<proteinExistence type="inferred from homology"/>
<protein>
    <recommendedName>
        <fullName evidence="2">glutathione transferase</fullName>
        <ecNumber evidence="2">2.5.1.18</ecNumber>
    </recommendedName>
</protein>
<evidence type="ECO:0000259" key="6">
    <source>
        <dbReference type="PROSITE" id="PS50405"/>
    </source>
</evidence>
<evidence type="ECO:0000256" key="4">
    <source>
        <dbReference type="ARBA" id="ARBA00047960"/>
    </source>
</evidence>
<dbReference type="GO" id="GO:0004364">
    <property type="term" value="F:glutathione transferase activity"/>
    <property type="evidence" value="ECO:0007669"/>
    <property type="project" value="UniProtKB-EC"/>
</dbReference>
<dbReference type="SFLD" id="SFLDS00019">
    <property type="entry name" value="Glutathione_Transferase_(cytos"/>
    <property type="match status" value="1"/>
</dbReference>
<dbReference type="SUPFAM" id="SSF52833">
    <property type="entry name" value="Thioredoxin-like"/>
    <property type="match status" value="1"/>
</dbReference>
<dbReference type="AlphaFoldDB" id="A0A9P8I7H9"/>
<dbReference type="PANTHER" id="PTHR43900:SF3">
    <property type="entry name" value="GLUTATHIONE S-TRANSFERASE RHO"/>
    <property type="match status" value="1"/>
</dbReference>
<accession>A0A9P8I7H9</accession>
<sequence>MVLQLYGIPYSTCTQRVLITLHEKGVPYEINAVNLATGAHKDPEYMKKQPFGQVPCIDDDESRAICRYLAIKYADQGTPLIPPQSDLQATALFEQAASVEQADFDAFAGKLVFERVFKKKYSGLQPNEEMANNLQTELGKRLDVYDQILSRQPYANGSEFSLADIFHIPYGSLLAAADAGELIPERPHVKAWWDRITGRESWAKTKALNAK</sequence>
<dbReference type="CDD" id="cd03053">
    <property type="entry name" value="GST_N_Phi"/>
    <property type="match status" value="1"/>
</dbReference>
<dbReference type="GO" id="GO:0009636">
    <property type="term" value="P:response to toxic substance"/>
    <property type="evidence" value="ECO:0007669"/>
    <property type="project" value="UniProtKB-ARBA"/>
</dbReference>
<dbReference type="InterPro" id="IPR036249">
    <property type="entry name" value="Thioredoxin-like_sf"/>
</dbReference>
<dbReference type="Pfam" id="PF00043">
    <property type="entry name" value="GST_C"/>
    <property type="match status" value="1"/>
</dbReference>
<feature type="domain" description="GST N-terminal" evidence="5">
    <location>
        <begin position="1"/>
        <end position="77"/>
    </location>
</feature>
<dbReference type="Proteomes" id="UP000698800">
    <property type="component" value="Unassembled WGS sequence"/>
</dbReference>
<dbReference type="GO" id="GO:0006749">
    <property type="term" value="P:glutathione metabolic process"/>
    <property type="evidence" value="ECO:0007669"/>
    <property type="project" value="TreeGrafter"/>
</dbReference>
<dbReference type="EMBL" id="JAGHQL010000091">
    <property type="protein sequence ID" value="KAH0538973.1"/>
    <property type="molecule type" value="Genomic_DNA"/>
</dbReference>
<dbReference type="Gene3D" id="1.20.1050.10">
    <property type="match status" value="1"/>
</dbReference>
<name>A0A9P8I7H9_9PEZI</name>
<feature type="domain" description="GST C-terminal" evidence="6">
    <location>
        <begin position="86"/>
        <end position="211"/>
    </location>
</feature>
<comment type="caution">
    <text evidence="7">The sequence shown here is derived from an EMBL/GenBank/DDBJ whole genome shotgun (WGS) entry which is preliminary data.</text>
</comment>
<dbReference type="Pfam" id="PF02798">
    <property type="entry name" value="GST_N"/>
    <property type="match status" value="1"/>
</dbReference>
<dbReference type="PROSITE" id="PS50404">
    <property type="entry name" value="GST_NTER"/>
    <property type="match status" value="1"/>
</dbReference>
<dbReference type="Gene3D" id="3.40.30.10">
    <property type="entry name" value="Glutaredoxin"/>
    <property type="match status" value="1"/>
</dbReference>
<comment type="catalytic activity">
    <reaction evidence="4">
        <text>RX + glutathione = an S-substituted glutathione + a halide anion + H(+)</text>
        <dbReference type="Rhea" id="RHEA:16437"/>
        <dbReference type="ChEBI" id="CHEBI:15378"/>
        <dbReference type="ChEBI" id="CHEBI:16042"/>
        <dbReference type="ChEBI" id="CHEBI:17792"/>
        <dbReference type="ChEBI" id="CHEBI:57925"/>
        <dbReference type="ChEBI" id="CHEBI:90779"/>
        <dbReference type="EC" id="2.5.1.18"/>
    </reaction>
</comment>
<dbReference type="PROSITE" id="PS50405">
    <property type="entry name" value="GST_CTER"/>
    <property type="match status" value="1"/>
</dbReference>
<dbReference type="FunFam" id="3.40.30.10:FF:000016">
    <property type="entry name" value="Glutathione S-transferase F2"/>
    <property type="match status" value="1"/>
</dbReference>
<dbReference type="GO" id="GO:0005737">
    <property type="term" value="C:cytoplasm"/>
    <property type="evidence" value="ECO:0007669"/>
    <property type="project" value="TreeGrafter"/>
</dbReference>
<dbReference type="InterPro" id="IPR036282">
    <property type="entry name" value="Glutathione-S-Trfase_C_sf"/>
</dbReference>
<keyword evidence="3" id="KW-0808">Transferase</keyword>
<reference evidence="7" key="1">
    <citation type="submission" date="2021-03" db="EMBL/GenBank/DDBJ databases">
        <title>Comparative genomics and phylogenomic investigation of the class Geoglossomycetes provide insights into ecological specialization and systematics.</title>
        <authorList>
            <person name="Melie T."/>
            <person name="Pirro S."/>
            <person name="Miller A.N."/>
            <person name="Quandt A."/>
        </authorList>
    </citation>
    <scope>NUCLEOTIDE SEQUENCE</scope>
    <source>
        <strain evidence="7">GBOQ0MN5Z8</strain>
    </source>
</reference>
<gene>
    <name evidence="7" type="ORF">FGG08_004488</name>
</gene>
<evidence type="ECO:0000313" key="7">
    <source>
        <dbReference type="EMBL" id="KAH0538973.1"/>
    </source>
</evidence>
<dbReference type="GO" id="GO:0043295">
    <property type="term" value="F:glutathione binding"/>
    <property type="evidence" value="ECO:0007669"/>
    <property type="project" value="TreeGrafter"/>
</dbReference>
<organism evidence="7 8">
    <name type="scientific">Glutinoglossum americanum</name>
    <dbReference type="NCBI Taxonomy" id="1670608"/>
    <lineage>
        <taxon>Eukaryota</taxon>
        <taxon>Fungi</taxon>
        <taxon>Dikarya</taxon>
        <taxon>Ascomycota</taxon>
        <taxon>Pezizomycotina</taxon>
        <taxon>Geoglossomycetes</taxon>
        <taxon>Geoglossales</taxon>
        <taxon>Geoglossaceae</taxon>
        <taxon>Glutinoglossum</taxon>
    </lineage>
</organism>